<dbReference type="PANTHER" id="PTHR21039:SF0">
    <property type="entry name" value="HISTIDINOL-PHOSPHATASE"/>
    <property type="match status" value="1"/>
</dbReference>
<dbReference type="CDD" id="cd12110">
    <property type="entry name" value="PHP_HisPPase_Hisj_like"/>
    <property type="match status" value="1"/>
</dbReference>
<dbReference type="OrthoDB" id="5957391at2759"/>
<keyword evidence="5 8" id="KW-0378">Hydrolase</keyword>
<dbReference type="SUPFAM" id="SSF89550">
    <property type="entry name" value="PHP domain-like"/>
    <property type="match status" value="1"/>
</dbReference>
<evidence type="ECO:0000256" key="6">
    <source>
        <dbReference type="ARBA" id="ARBA00023102"/>
    </source>
</evidence>
<accession>A0A140KMR3</accession>
<comment type="catalytic activity">
    <reaction evidence="7 8">
        <text>L-histidinol phosphate + H2O = L-histidinol + phosphate</text>
        <dbReference type="Rhea" id="RHEA:14465"/>
        <dbReference type="ChEBI" id="CHEBI:15377"/>
        <dbReference type="ChEBI" id="CHEBI:43474"/>
        <dbReference type="ChEBI" id="CHEBI:57699"/>
        <dbReference type="ChEBI" id="CHEBI:57980"/>
        <dbReference type="EC" id="3.1.3.15"/>
    </reaction>
</comment>
<protein>
    <recommendedName>
        <fullName evidence="3 8">Histidinol-phosphatase</fullName>
        <shortName evidence="8">HolPase</shortName>
        <ecNumber evidence="3 8">3.1.3.15</ecNumber>
    </recommendedName>
</protein>
<comment type="pathway">
    <text evidence="1 8">Amino-acid biosynthesis; L-histidine biosynthesis; L-histidine from 5-phospho-alpha-D-ribose 1-diphosphate: step 8/9.</text>
</comment>
<feature type="region of interest" description="Disordered" evidence="9">
    <location>
        <begin position="295"/>
        <end position="321"/>
    </location>
</feature>
<dbReference type="InterPro" id="IPR010140">
    <property type="entry name" value="Histidinol_P_phosphatase_HisJ"/>
</dbReference>
<evidence type="ECO:0000256" key="2">
    <source>
        <dbReference type="ARBA" id="ARBA00009152"/>
    </source>
</evidence>
<evidence type="ECO:0000256" key="7">
    <source>
        <dbReference type="ARBA" id="ARBA00049158"/>
    </source>
</evidence>
<dbReference type="AlphaFoldDB" id="A0A140KMR3"/>
<sequence length="339" mass="38287">MPHSHHSHSGQFCSHAKDTLAQVLQRAHALGFTHFHLSEHVPRQNHTELYPEELEAAITPQKLRDTFQIYLTEARRLQTEYAAKSLQVLVGCETENITSPDSLDYLIQVLRSTADTKPELIGKGVVDYIVGSLHHTHTIPIDFDRETFNKSVASFHSSSTADAHLQLIDQYLDDQLEVITRLKPEVIGHFDLFRLFTPQLELQVPRIWAKVQRNVRFAVEYGALFECNAAAFRKGWNTSYPGKEVLELILSCGGRLCLSDDSHGVGAVGLNYLRLRQYLVDAGVETIWYLEKDDTPQEGGDVASHPPTRFARGTRAKPMGPEWKTHPFWTTFATSPESS</sequence>
<dbReference type="NCBIfam" id="TIGR01856">
    <property type="entry name" value="hisJ_fam"/>
    <property type="match status" value="1"/>
</dbReference>
<reference evidence="11" key="1">
    <citation type="submission" date="2014-06" db="EMBL/GenBank/DDBJ databases">
        <authorList>
            <person name="Ju J."/>
            <person name="Zhang J."/>
        </authorList>
    </citation>
    <scope>NUCLEOTIDE SEQUENCE</scope>
    <source>
        <strain evidence="11">SscI8</strain>
    </source>
</reference>
<keyword evidence="6 8" id="KW-0368">Histidine biosynthesis</keyword>
<organism evidence="11">
    <name type="scientific">Sporisorium scitamineum</name>
    <dbReference type="NCBI Taxonomy" id="49012"/>
    <lineage>
        <taxon>Eukaryota</taxon>
        <taxon>Fungi</taxon>
        <taxon>Dikarya</taxon>
        <taxon>Basidiomycota</taxon>
        <taxon>Ustilaginomycotina</taxon>
        <taxon>Ustilaginomycetes</taxon>
        <taxon>Ustilaginales</taxon>
        <taxon>Ustilaginaceae</taxon>
        <taxon>Sporisorium</taxon>
    </lineage>
</organism>
<comment type="similarity">
    <text evidence="2 8">Belongs to the PHP hydrolase family. HisK subfamily.</text>
</comment>
<evidence type="ECO:0000256" key="8">
    <source>
        <dbReference type="RuleBase" id="RU366003"/>
    </source>
</evidence>
<dbReference type="InterPro" id="IPR016195">
    <property type="entry name" value="Pol/histidinol_Pase-like"/>
</dbReference>
<dbReference type="GO" id="GO:0000105">
    <property type="term" value="P:L-histidine biosynthetic process"/>
    <property type="evidence" value="ECO:0007669"/>
    <property type="project" value="UniProtKB-UniRule"/>
</dbReference>
<evidence type="ECO:0000256" key="3">
    <source>
        <dbReference type="ARBA" id="ARBA00013085"/>
    </source>
</evidence>
<evidence type="ECO:0000256" key="4">
    <source>
        <dbReference type="ARBA" id="ARBA00022605"/>
    </source>
</evidence>
<evidence type="ECO:0000259" key="10">
    <source>
        <dbReference type="Pfam" id="PF02811"/>
    </source>
</evidence>
<evidence type="ECO:0000313" key="11">
    <source>
        <dbReference type="EMBL" id="CDR87394.1"/>
    </source>
</evidence>
<dbReference type="EMBL" id="LK056653">
    <property type="protein sequence ID" value="CDR87394.1"/>
    <property type="molecule type" value="Genomic_DNA"/>
</dbReference>
<dbReference type="UniPathway" id="UPA00031">
    <property type="reaction ID" value="UER00013"/>
</dbReference>
<evidence type="ECO:0000256" key="9">
    <source>
        <dbReference type="SAM" id="MobiDB-lite"/>
    </source>
</evidence>
<dbReference type="InterPro" id="IPR004013">
    <property type="entry name" value="PHP_dom"/>
</dbReference>
<dbReference type="GO" id="GO:0005737">
    <property type="term" value="C:cytoplasm"/>
    <property type="evidence" value="ECO:0007669"/>
    <property type="project" value="TreeGrafter"/>
</dbReference>
<proteinExistence type="inferred from homology"/>
<evidence type="ECO:0000256" key="5">
    <source>
        <dbReference type="ARBA" id="ARBA00022801"/>
    </source>
</evidence>
<keyword evidence="4 8" id="KW-0028">Amino-acid biosynthesis</keyword>
<dbReference type="GO" id="GO:0004401">
    <property type="term" value="F:histidinol-phosphatase activity"/>
    <property type="evidence" value="ECO:0007669"/>
    <property type="project" value="UniProtKB-UniRule"/>
</dbReference>
<feature type="domain" description="PHP" evidence="10">
    <location>
        <begin position="5"/>
        <end position="229"/>
    </location>
</feature>
<dbReference type="EC" id="3.1.3.15" evidence="3 8"/>
<gene>
    <name evidence="11" type="ORF">SPSC_00520</name>
</gene>
<evidence type="ECO:0000256" key="1">
    <source>
        <dbReference type="ARBA" id="ARBA00004970"/>
    </source>
</evidence>
<dbReference type="Gene3D" id="3.20.20.140">
    <property type="entry name" value="Metal-dependent hydrolases"/>
    <property type="match status" value="1"/>
</dbReference>
<dbReference type="PANTHER" id="PTHR21039">
    <property type="entry name" value="HISTIDINOL PHOSPHATASE-RELATED"/>
    <property type="match status" value="1"/>
</dbReference>
<name>A0A140KMR3_9BASI</name>
<dbReference type="Pfam" id="PF02811">
    <property type="entry name" value="PHP"/>
    <property type="match status" value="1"/>
</dbReference>